<evidence type="ECO:0000313" key="1">
    <source>
        <dbReference type="EMBL" id="TKZ22689.1"/>
    </source>
</evidence>
<evidence type="ECO:0000313" key="2">
    <source>
        <dbReference type="Proteomes" id="UP000310168"/>
    </source>
</evidence>
<reference evidence="1 2" key="1">
    <citation type="journal article" date="2019" name="Anaerobe">
        <title>Brachyspira catarrhinii sp. nov., an anaerobic intestinal spirochaete isolated from vervet monkeys may have been misidentified as Brachyspira aalborgi in previous studies.</title>
        <authorList>
            <person name="Phillips N.D."/>
            <person name="La T."/>
            <person name="Hampson D.J."/>
        </authorList>
    </citation>
    <scope>NUCLEOTIDE SEQUENCE [LARGE SCALE GENOMIC DNA]</scope>
    <source>
        <strain evidence="1 2">Z12</strain>
    </source>
</reference>
<dbReference type="EMBL" id="SJDU01000745">
    <property type="protein sequence ID" value="TKZ22689.1"/>
    <property type="molecule type" value="Genomic_DNA"/>
</dbReference>
<proteinExistence type="predicted"/>
<comment type="caution">
    <text evidence="1">The sequence shown here is derived from an EMBL/GenBank/DDBJ whole genome shotgun (WGS) entry which is preliminary data.</text>
</comment>
<accession>A0ABY2TM19</accession>
<keyword evidence="2" id="KW-1185">Reference proteome</keyword>
<name>A0ABY2TM19_9SPIR</name>
<gene>
    <name evidence="1" type="ORF">EZH24_13305</name>
</gene>
<protein>
    <submittedName>
        <fullName evidence="1">Preprotein translocase subunit YajC</fullName>
    </submittedName>
</protein>
<sequence>MFTATLYAQGGQAAGGSPIVSIGM</sequence>
<feature type="non-terminal residue" evidence="1">
    <location>
        <position position="24"/>
    </location>
</feature>
<organism evidence="1 2">
    <name type="scientific">Brachyspira catarrhinii</name>
    <dbReference type="NCBI Taxonomy" id="2528966"/>
    <lineage>
        <taxon>Bacteria</taxon>
        <taxon>Pseudomonadati</taxon>
        <taxon>Spirochaetota</taxon>
        <taxon>Spirochaetia</taxon>
        <taxon>Brachyspirales</taxon>
        <taxon>Brachyspiraceae</taxon>
        <taxon>Brachyspira</taxon>
    </lineage>
</organism>
<dbReference type="Proteomes" id="UP000310168">
    <property type="component" value="Unassembled WGS sequence"/>
</dbReference>